<protein>
    <submittedName>
        <fullName evidence="2">Uncharacterized protein</fullName>
    </submittedName>
</protein>
<reference evidence="2 3" key="1">
    <citation type="journal article" date="2012" name="Science">
        <title>The Paleozoic origin of enzymatic lignin decomposition reconstructed from 31 fungal genomes.</title>
        <authorList>
            <person name="Floudas D."/>
            <person name="Binder M."/>
            <person name="Riley R."/>
            <person name="Barry K."/>
            <person name="Blanchette R.A."/>
            <person name="Henrissat B."/>
            <person name="Martinez A.T."/>
            <person name="Otillar R."/>
            <person name="Spatafora J.W."/>
            <person name="Yadav J.S."/>
            <person name="Aerts A."/>
            <person name="Benoit I."/>
            <person name="Boyd A."/>
            <person name="Carlson A."/>
            <person name="Copeland A."/>
            <person name="Coutinho P.M."/>
            <person name="de Vries R.P."/>
            <person name="Ferreira P."/>
            <person name="Findley K."/>
            <person name="Foster B."/>
            <person name="Gaskell J."/>
            <person name="Glotzer D."/>
            <person name="Gorecki P."/>
            <person name="Heitman J."/>
            <person name="Hesse C."/>
            <person name="Hori C."/>
            <person name="Igarashi K."/>
            <person name="Jurgens J.A."/>
            <person name="Kallen N."/>
            <person name="Kersten P."/>
            <person name="Kohler A."/>
            <person name="Kuees U."/>
            <person name="Kumar T.K.A."/>
            <person name="Kuo A."/>
            <person name="LaButti K."/>
            <person name="Larrondo L.F."/>
            <person name="Lindquist E."/>
            <person name="Ling A."/>
            <person name="Lombard V."/>
            <person name="Lucas S."/>
            <person name="Lundell T."/>
            <person name="Martin R."/>
            <person name="McLaughlin D.J."/>
            <person name="Morgenstern I."/>
            <person name="Morin E."/>
            <person name="Murat C."/>
            <person name="Nagy L.G."/>
            <person name="Nolan M."/>
            <person name="Ohm R.A."/>
            <person name="Patyshakuliyeva A."/>
            <person name="Rokas A."/>
            <person name="Ruiz-Duenas F.J."/>
            <person name="Sabat G."/>
            <person name="Salamov A."/>
            <person name="Samejima M."/>
            <person name="Schmutz J."/>
            <person name="Slot J.C."/>
            <person name="St John F."/>
            <person name="Stenlid J."/>
            <person name="Sun H."/>
            <person name="Sun S."/>
            <person name="Syed K."/>
            <person name="Tsang A."/>
            <person name="Wiebenga A."/>
            <person name="Young D."/>
            <person name="Pisabarro A."/>
            <person name="Eastwood D.C."/>
            <person name="Martin F."/>
            <person name="Cullen D."/>
            <person name="Grigoriev I.V."/>
            <person name="Hibbett D.S."/>
        </authorList>
    </citation>
    <scope>NUCLEOTIDE SEQUENCE [LARGE SCALE GENOMIC DNA]</scope>
    <source>
        <strain evidence="2 3">MD-104</strain>
    </source>
</reference>
<evidence type="ECO:0000313" key="2">
    <source>
        <dbReference type="EMBL" id="PCH43707.1"/>
    </source>
</evidence>
<dbReference type="EMBL" id="KB468146">
    <property type="protein sequence ID" value="PCH43707.1"/>
    <property type="molecule type" value="Genomic_DNA"/>
</dbReference>
<dbReference type="STRING" id="742152.A0A2H3K5K0"/>
<sequence length="292" mass="31946">MATWTSTYAVDMHPWFRAPSLKRKPFDDDDELSPSQRAPTPSRPIAPRPKRRRCDLERGFAGLTLNPHSGRTPVDRLAHTYNQTHSESSSPTSSSASSGPASAVEAQTRPPWQAPSVPAAATNSAVVLPGSIEEPTSPETLRELNDVQMKVPSWYEIEKDRIVITDLEDSDAEKDDDERSTLRLEAGGNLKVSPALMNRLSKSMHPLSASRDFGSDPDAAGKALVLFKPLVIPASISEPQEPVVEEQDYETGRIQEVEDDETSAVLDDDISVADMDTGTPMEIDDAMEIDPL</sequence>
<name>A0A2H3K5K0_WOLCO</name>
<evidence type="ECO:0000313" key="3">
    <source>
        <dbReference type="Proteomes" id="UP000218811"/>
    </source>
</evidence>
<feature type="region of interest" description="Disordered" evidence="1">
    <location>
        <begin position="18"/>
        <end position="120"/>
    </location>
</feature>
<dbReference type="AlphaFoldDB" id="A0A2H3K5K0"/>
<evidence type="ECO:0000256" key="1">
    <source>
        <dbReference type="SAM" id="MobiDB-lite"/>
    </source>
</evidence>
<proteinExistence type="predicted"/>
<dbReference type="Proteomes" id="UP000218811">
    <property type="component" value="Unassembled WGS sequence"/>
</dbReference>
<keyword evidence="3" id="KW-1185">Reference proteome</keyword>
<dbReference type="OMA" id="WYEIDSH"/>
<feature type="compositionally biased region" description="Low complexity" evidence="1">
    <location>
        <begin position="86"/>
        <end position="106"/>
    </location>
</feature>
<gene>
    <name evidence="2" type="ORF">WOLCODRAFT_164654</name>
</gene>
<organism evidence="2 3">
    <name type="scientific">Wolfiporia cocos (strain MD-104)</name>
    <name type="common">Brown rot fungus</name>
    <dbReference type="NCBI Taxonomy" id="742152"/>
    <lineage>
        <taxon>Eukaryota</taxon>
        <taxon>Fungi</taxon>
        <taxon>Dikarya</taxon>
        <taxon>Basidiomycota</taxon>
        <taxon>Agaricomycotina</taxon>
        <taxon>Agaricomycetes</taxon>
        <taxon>Polyporales</taxon>
        <taxon>Phaeolaceae</taxon>
        <taxon>Wolfiporia</taxon>
    </lineage>
</organism>
<dbReference type="OrthoDB" id="3364141at2759"/>
<accession>A0A2H3K5K0</accession>